<gene>
    <name evidence="1" type="ORF">EJ03DRAFT_167354</name>
</gene>
<reference evidence="1" key="1">
    <citation type="journal article" date="2020" name="Stud. Mycol.">
        <title>101 Dothideomycetes genomes: a test case for predicting lifestyles and emergence of pathogens.</title>
        <authorList>
            <person name="Haridas S."/>
            <person name="Albert R."/>
            <person name="Binder M."/>
            <person name="Bloem J."/>
            <person name="Labutti K."/>
            <person name="Salamov A."/>
            <person name="Andreopoulos B."/>
            <person name="Baker S."/>
            <person name="Barry K."/>
            <person name="Bills G."/>
            <person name="Bluhm B."/>
            <person name="Cannon C."/>
            <person name="Castanera R."/>
            <person name="Culley D."/>
            <person name="Daum C."/>
            <person name="Ezra D."/>
            <person name="Gonzalez J."/>
            <person name="Henrissat B."/>
            <person name="Kuo A."/>
            <person name="Liang C."/>
            <person name="Lipzen A."/>
            <person name="Lutzoni F."/>
            <person name="Magnuson J."/>
            <person name="Mondo S."/>
            <person name="Nolan M."/>
            <person name="Ohm R."/>
            <person name="Pangilinan J."/>
            <person name="Park H.-J."/>
            <person name="Ramirez L."/>
            <person name="Alfaro M."/>
            <person name="Sun H."/>
            <person name="Tritt A."/>
            <person name="Yoshinaga Y."/>
            <person name="Zwiers L.-H."/>
            <person name="Turgeon B."/>
            <person name="Goodwin S."/>
            <person name="Spatafora J."/>
            <person name="Crous P."/>
            <person name="Grigoriev I."/>
        </authorList>
    </citation>
    <scope>NUCLEOTIDE SEQUENCE</scope>
    <source>
        <strain evidence="1">CBS 116005</strain>
    </source>
</reference>
<sequence>MSWDSRSSTEPALLCMSACSKALTSVGELAAWPCPLSRVRTRSWSSHLVVHSRFPRCTSCRWERSHRRFHIEGCSYEMPS</sequence>
<evidence type="ECO:0000313" key="2">
    <source>
        <dbReference type="Proteomes" id="UP000799436"/>
    </source>
</evidence>
<dbReference type="Proteomes" id="UP000799436">
    <property type="component" value="Unassembled WGS sequence"/>
</dbReference>
<protein>
    <submittedName>
        <fullName evidence="1">Uncharacterized protein</fullName>
    </submittedName>
</protein>
<accession>A0A6G1L2M4</accession>
<dbReference type="AlphaFoldDB" id="A0A6G1L2M4"/>
<evidence type="ECO:0000313" key="1">
    <source>
        <dbReference type="EMBL" id="KAF2766842.1"/>
    </source>
</evidence>
<keyword evidence="2" id="KW-1185">Reference proteome</keyword>
<organism evidence="1 2">
    <name type="scientific">Teratosphaeria nubilosa</name>
    <dbReference type="NCBI Taxonomy" id="161662"/>
    <lineage>
        <taxon>Eukaryota</taxon>
        <taxon>Fungi</taxon>
        <taxon>Dikarya</taxon>
        <taxon>Ascomycota</taxon>
        <taxon>Pezizomycotina</taxon>
        <taxon>Dothideomycetes</taxon>
        <taxon>Dothideomycetidae</taxon>
        <taxon>Mycosphaerellales</taxon>
        <taxon>Teratosphaeriaceae</taxon>
        <taxon>Teratosphaeria</taxon>
    </lineage>
</organism>
<name>A0A6G1L2M4_9PEZI</name>
<proteinExistence type="predicted"/>
<dbReference type="EMBL" id="ML995865">
    <property type="protein sequence ID" value="KAF2766842.1"/>
    <property type="molecule type" value="Genomic_DNA"/>
</dbReference>